<name>A0A5J6WH05_MORMI</name>
<reference evidence="1 2" key="1">
    <citation type="submission" date="2019-09" db="EMBL/GenBank/DDBJ databases">
        <title>Hybrid Assembly of the complete Genome of the Deep-Sea Bacterium Moritella marina from long Nanopore and Illumina reads.</title>
        <authorList>
            <person name="Magin S."/>
            <person name="Georgoulis A."/>
            <person name="Papadimitriou K."/>
            <person name="Iliakis G."/>
            <person name="Vorgias C.E."/>
        </authorList>
    </citation>
    <scope>NUCLEOTIDE SEQUENCE [LARGE SCALE GENOMIC DNA]</scope>
    <source>
        <strain evidence="1 2">MP-1</strain>
    </source>
</reference>
<gene>
    <name evidence="1" type="ORF">FR932_02570</name>
</gene>
<protein>
    <submittedName>
        <fullName evidence="1">Uncharacterized protein</fullName>
    </submittedName>
</protein>
<dbReference type="OrthoDB" id="5828267at2"/>
<sequence length="150" mass="17412">MTDPVVVHSYQLPIFPDGANVITSYQQNQSQTEDMWFWSELENSTYQKNENLIVQIISGNPIKQPPAFFAFQIPTDQAQNKYNALGPYQLWTKTFSNGDSCTYTRQYSRKDNEWLSIFIHYCTPDNSAGNSTDNSAWLNNLKPSFYFKRL</sequence>
<proteinExistence type="predicted"/>
<accession>A0A5J6WH05</accession>
<dbReference type="EMBL" id="CP044399">
    <property type="protein sequence ID" value="QFI36794.1"/>
    <property type="molecule type" value="Genomic_DNA"/>
</dbReference>
<keyword evidence="2" id="KW-1185">Reference proteome</keyword>
<evidence type="ECO:0000313" key="1">
    <source>
        <dbReference type="EMBL" id="QFI36794.1"/>
    </source>
</evidence>
<evidence type="ECO:0000313" key="2">
    <source>
        <dbReference type="Proteomes" id="UP000327424"/>
    </source>
</evidence>
<dbReference type="Proteomes" id="UP000327424">
    <property type="component" value="Chromosome"/>
</dbReference>
<organism evidence="1 2">
    <name type="scientific">Moritella marina ATCC 15381</name>
    <dbReference type="NCBI Taxonomy" id="1202962"/>
    <lineage>
        <taxon>Bacteria</taxon>
        <taxon>Pseudomonadati</taxon>
        <taxon>Pseudomonadota</taxon>
        <taxon>Gammaproteobacteria</taxon>
        <taxon>Alteromonadales</taxon>
        <taxon>Moritellaceae</taxon>
        <taxon>Moritella</taxon>
    </lineage>
</organism>
<dbReference type="AlphaFoldDB" id="A0A5J6WH05"/>
<dbReference type="KEGG" id="mmaa:FR932_02570"/>